<name>A0A3M4M1P9_PSECI</name>
<dbReference type="SUPFAM" id="SSF63829">
    <property type="entry name" value="Calcium-dependent phosphotriesterase"/>
    <property type="match status" value="1"/>
</dbReference>
<feature type="domain" description="SMP-30/Gluconolactonase/LRE-like region" evidence="3">
    <location>
        <begin position="45"/>
        <end position="286"/>
    </location>
</feature>
<evidence type="ECO:0000313" key="5">
    <source>
        <dbReference type="Proteomes" id="UP000277236"/>
    </source>
</evidence>
<dbReference type="AlphaFoldDB" id="A0A3M4M1P9"/>
<accession>A0A3M4M1P9</accession>
<evidence type="ECO:0000256" key="1">
    <source>
        <dbReference type="ARBA" id="ARBA00022737"/>
    </source>
</evidence>
<dbReference type="InterPro" id="IPR051262">
    <property type="entry name" value="SMP-30/CGR1_Lactonase"/>
</dbReference>
<dbReference type="Gene3D" id="2.120.10.30">
    <property type="entry name" value="TolB, C-terminal domain"/>
    <property type="match status" value="1"/>
</dbReference>
<dbReference type="OrthoDB" id="241638at2"/>
<reference evidence="4 5" key="1">
    <citation type="submission" date="2018-08" db="EMBL/GenBank/DDBJ databases">
        <title>Recombination of ecologically and evolutionarily significant loci maintains genetic cohesion in the Pseudomonas syringae species complex.</title>
        <authorList>
            <person name="Dillon M."/>
            <person name="Thakur S."/>
            <person name="Almeida R.N.D."/>
            <person name="Weir B.S."/>
            <person name="Guttman D.S."/>
        </authorList>
    </citation>
    <scope>NUCLEOTIDE SEQUENCE [LARGE SCALE GENOMIC DNA]</scope>
    <source>
        <strain evidence="4 5">ICMP 3353</strain>
    </source>
</reference>
<keyword evidence="1" id="KW-0677">Repeat</keyword>
<gene>
    <name evidence="4" type="ORF">ALQ04_04199</name>
</gene>
<protein>
    <submittedName>
        <fullName evidence="4">Gluconolactonase</fullName>
    </submittedName>
</protein>
<evidence type="ECO:0000313" key="4">
    <source>
        <dbReference type="EMBL" id="RMQ47645.1"/>
    </source>
</evidence>
<dbReference type="InterPro" id="IPR001258">
    <property type="entry name" value="NHL_repeat"/>
</dbReference>
<dbReference type="Pfam" id="PF08450">
    <property type="entry name" value="SGL"/>
    <property type="match status" value="1"/>
</dbReference>
<dbReference type="Proteomes" id="UP000277236">
    <property type="component" value="Unassembled WGS sequence"/>
</dbReference>
<dbReference type="PANTHER" id="PTHR47572:SF5">
    <property type="entry name" value="BLR2277 PROTEIN"/>
    <property type="match status" value="1"/>
</dbReference>
<feature type="repeat" description="NHL" evidence="2">
    <location>
        <begin position="210"/>
        <end position="253"/>
    </location>
</feature>
<dbReference type="RefSeq" id="WP_122315368.1">
    <property type="nucleotide sequence ID" value="NZ_RBRE01000035.1"/>
</dbReference>
<evidence type="ECO:0000259" key="3">
    <source>
        <dbReference type="Pfam" id="PF08450"/>
    </source>
</evidence>
<comment type="caution">
    <text evidence="4">The sequence shown here is derived from an EMBL/GenBank/DDBJ whole genome shotgun (WGS) entry which is preliminary data.</text>
</comment>
<proteinExistence type="predicted"/>
<sequence>MSLYPPPQERTTEVFTRLPEKFWRNGDSDWVRANKPGQKVASFLEGPSFDRAGNLYVTDIPYGRIFRISPQGEWELVVEYDGWPNGLKIHCDGRIFIADYKRGILVLDPLSKRIEPFLTHRRSEGFKGVNDLFFDREGRLYFTDQGQTGMQDPSGRVFRYDLENQRLDCLLDNGPSPNGLVMDLHEQALLVAMTRGNSIWRLPIQSDGTTSKVGVFTAMAGGVSGADGIALDDQGNLFVCDAGNGCVWVFDRHAVPLYRLRSCTEGRTLTNLAFGGEGNRHLFVTDSSTGHIHRIAMEHPGKPMFSHAAT</sequence>
<dbReference type="PROSITE" id="PS51125">
    <property type="entry name" value="NHL"/>
    <property type="match status" value="1"/>
</dbReference>
<evidence type="ECO:0000256" key="2">
    <source>
        <dbReference type="PROSITE-ProRule" id="PRU00504"/>
    </source>
</evidence>
<dbReference type="PANTHER" id="PTHR47572">
    <property type="entry name" value="LIPOPROTEIN-RELATED"/>
    <property type="match status" value="1"/>
</dbReference>
<dbReference type="EMBL" id="RBRE01000035">
    <property type="protein sequence ID" value="RMQ47645.1"/>
    <property type="molecule type" value="Genomic_DNA"/>
</dbReference>
<organism evidence="4 5">
    <name type="scientific">Pseudomonas cichorii</name>
    <dbReference type="NCBI Taxonomy" id="36746"/>
    <lineage>
        <taxon>Bacteria</taxon>
        <taxon>Pseudomonadati</taxon>
        <taxon>Pseudomonadota</taxon>
        <taxon>Gammaproteobacteria</taxon>
        <taxon>Pseudomonadales</taxon>
        <taxon>Pseudomonadaceae</taxon>
        <taxon>Pseudomonas</taxon>
    </lineage>
</organism>
<dbReference type="InterPro" id="IPR011042">
    <property type="entry name" value="6-blade_b-propeller_TolB-like"/>
</dbReference>
<dbReference type="InterPro" id="IPR013658">
    <property type="entry name" value="SGL"/>
</dbReference>